<name>A0AAP0IL89_9MAGN</name>
<organism evidence="1 2">
    <name type="scientific">Stephania japonica</name>
    <dbReference type="NCBI Taxonomy" id="461633"/>
    <lineage>
        <taxon>Eukaryota</taxon>
        <taxon>Viridiplantae</taxon>
        <taxon>Streptophyta</taxon>
        <taxon>Embryophyta</taxon>
        <taxon>Tracheophyta</taxon>
        <taxon>Spermatophyta</taxon>
        <taxon>Magnoliopsida</taxon>
        <taxon>Ranunculales</taxon>
        <taxon>Menispermaceae</taxon>
        <taxon>Menispermoideae</taxon>
        <taxon>Cissampelideae</taxon>
        <taxon>Stephania</taxon>
    </lineage>
</organism>
<reference evidence="1 2" key="1">
    <citation type="submission" date="2024-01" db="EMBL/GenBank/DDBJ databases">
        <title>Genome assemblies of Stephania.</title>
        <authorList>
            <person name="Yang L."/>
        </authorList>
    </citation>
    <scope>NUCLEOTIDE SEQUENCE [LARGE SCALE GENOMIC DNA]</scope>
    <source>
        <strain evidence="1">QJT</strain>
        <tissue evidence="1">Leaf</tissue>
    </source>
</reference>
<sequence length="57" mass="6555">MCPQQTRTMMEISTALFFALPPFNNLDQKENEEVSLVDKSNNHGVKVKFNDPMVQIE</sequence>
<protein>
    <submittedName>
        <fullName evidence="1">Uncharacterized protein</fullName>
    </submittedName>
</protein>
<gene>
    <name evidence="1" type="ORF">Sjap_016545</name>
</gene>
<comment type="caution">
    <text evidence="1">The sequence shown here is derived from an EMBL/GenBank/DDBJ whole genome shotgun (WGS) entry which is preliminary data.</text>
</comment>
<evidence type="ECO:0000313" key="1">
    <source>
        <dbReference type="EMBL" id="KAK9117598.1"/>
    </source>
</evidence>
<dbReference type="Proteomes" id="UP001417504">
    <property type="component" value="Unassembled WGS sequence"/>
</dbReference>
<dbReference type="AlphaFoldDB" id="A0AAP0IL89"/>
<keyword evidence="2" id="KW-1185">Reference proteome</keyword>
<evidence type="ECO:0000313" key="2">
    <source>
        <dbReference type="Proteomes" id="UP001417504"/>
    </source>
</evidence>
<accession>A0AAP0IL89</accession>
<dbReference type="EMBL" id="JBBNAE010000006">
    <property type="protein sequence ID" value="KAK9117598.1"/>
    <property type="molecule type" value="Genomic_DNA"/>
</dbReference>
<proteinExistence type="predicted"/>